<accession>V4CH87</accession>
<dbReference type="AlphaFoldDB" id="V4CH87"/>
<evidence type="ECO:0008006" key="4">
    <source>
        <dbReference type="Google" id="ProtNLM"/>
    </source>
</evidence>
<dbReference type="CTD" id="20237451"/>
<keyword evidence="3" id="KW-1185">Reference proteome</keyword>
<feature type="compositionally biased region" description="Polar residues" evidence="1">
    <location>
        <begin position="243"/>
        <end position="252"/>
    </location>
</feature>
<dbReference type="EMBL" id="KB200521">
    <property type="protein sequence ID" value="ESP01470.1"/>
    <property type="molecule type" value="Genomic_DNA"/>
</dbReference>
<evidence type="ECO:0000313" key="3">
    <source>
        <dbReference type="Proteomes" id="UP000030746"/>
    </source>
</evidence>
<proteinExistence type="predicted"/>
<feature type="region of interest" description="Disordered" evidence="1">
    <location>
        <begin position="130"/>
        <end position="158"/>
    </location>
</feature>
<organism evidence="2 3">
    <name type="scientific">Lottia gigantea</name>
    <name type="common">Giant owl limpet</name>
    <dbReference type="NCBI Taxonomy" id="225164"/>
    <lineage>
        <taxon>Eukaryota</taxon>
        <taxon>Metazoa</taxon>
        <taxon>Spiralia</taxon>
        <taxon>Lophotrochozoa</taxon>
        <taxon>Mollusca</taxon>
        <taxon>Gastropoda</taxon>
        <taxon>Patellogastropoda</taxon>
        <taxon>Lottioidea</taxon>
        <taxon>Lottiidae</taxon>
        <taxon>Lottia</taxon>
    </lineage>
</organism>
<dbReference type="RefSeq" id="XP_009048104.1">
    <property type="nucleotide sequence ID" value="XM_009049856.1"/>
</dbReference>
<dbReference type="GeneID" id="20237451"/>
<evidence type="ECO:0000256" key="1">
    <source>
        <dbReference type="SAM" id="MobiDB-lite"/>
    </source>
</evidence>
<dbReference type="PANTHER" id="PTHR33198:SF20">
    <property type="entry name" value="RETROTRANSPOSON GAG DOMAIN-CONTAINING PROTEIN"/>
    <property type="match status" value="1"/>
</dbReference>
<feature type="region of interest" description="Disordered" evidence="1">
    <location>
        <begin position="243"/>
        <end position="294"/>
    </location>
</feature>
<dbReference type="OrthoDB" id="6104117at2759"/>
<dbReference type="HOGENOM" id="CLU_947604_0_0_1"/>
<dbReference type="STRING" id="225164.V4CH87"/>
<dbReference type="KEGG" id="lgi:LOTGIDRAFT_157659"/>
<feature type="compositionally biased region" description="Polar residues" evidence="1">
    <location>
        <begin position="130"/>
        <end position="150"/>
    </location>
</feature>
<name>V4CH87_LOTGI</name>
<dbReference type="PANTHER" id="PTHR33198">
    <property type="entry name" value="ANK_REP_REGION DOMAIN-CONTAINING PROTEIN-RELATED"/>
    <property type="match status" value="1"/>
</dbReference>
<gene>
    <name evidence="2" type="ORF">LOTGIDRAFT_157659</name>
</gene>
<sequence length="294" mass="33376">MAHGIRVSSARIYSSEQSESVQEVFDGLSDTGEDFKTASDKLKEYFEPKKNIRFERYIFKQASQNSSESISQFVTRLRSLSATCDFPDVNDAIADQVVEKCSSSRLKRRLLREKDLKLDNIIDISQAMESAASQTNQMDHSSRTENSLETPSEDNHQKLARINDKAAKCKMKSYADQKFHAKSSDLMQGDLVLVKQNKVNKLSTPFSAEPSVVLDVKGSMITLKRPNGKVYARNSSLLKRVPTTSNQLNKATSDSEDDIEDDSYAQRPNPVIPQPMRRNPRRHRNRPCYLNDYV</sequence>
<reference evidence="2 3" key="1">
    <citation type="journal article" date="2013" name="Nature">
        <title>Insights into bilaterian evolution from three spiralian genomes.</title>
        <authorList>
            <person name="Simakov O."/>
            <person name="Marletaz F."/>
            <person name="Cho S.J."/>
            <person name="Edsinger-Gonzales E."/>
            <person name="Havlak P."/>
            <person name="Hellsten U."/>
            <person name="Kuo D.H."/>
            <person name="Larsson T."/>
            <person name="Lv J."/>
            <person name="Arendt D."/>
            <person name="Savage R."/>
            <person name="Osoegawa K."/>
            <person name="de Jong P."/>
            <person name="Grimwood J."/>
            <person name="Chapman J.A."/>
            <person name="Shapiro H."/>
            <person name="Aerts A."/>
            <person name="Otillar R.P."/>
            <person name="Terry A.Y."/>
            <person name="Boore J.L."/>
            <person name="Grigoriev I.V."/>
            <person name="Lindberg D.R."/>
            <person name="Seaver E.C."/>
            <person name="Weisblat D.A."/>
            <person name="Putnam N.H."/>
            <person name="Rokhsar D.S."/>
        </authorList>
    </citation>
    <scope>NUCLEOTIDE SEQUENCE [LARGE SCALE GENOMIC DNA]</scope>
</reference>
<evidence type="ECO:0000313" key="2">
    <source>
        <dbReference type="EMBL" id="ESP01470.1"/>
    </source>
</evidence>
<protein>
    <recommendedName>
        <fullName evidence="4">Retrotransposon gag domain-containing protein</fullName>
    </recommendedName>
</protein>
<dbReference type="OMA" id="ECDDLAP"/>
<feature type="compositionally biased region" description="Acidic residues" evidence="1">
    <location>
        <begin position="254"/>
        <end position="263"/>
    </location>
</feature>
<dbReference type="Proteomes" id="UP000030746">
    <property type="component" value="Unassembled WGS sequence"/>
</dbReference>